<feature type="chain" id="PRO_5003176104" description="T20D4.11-like domain-containing protein" evidence="1">
    <location>
        <begin position="21"/>
        <end position="223"/>
    </location>
</feature>
<dbReference type="PIRSF" id="PIRSF015697">
    <property type="entry name" value="UCP015697"/>
    <property type="match status" value="1"/>
</dbReference>
<sequence length="223" mass="25530">MNIFLHFVLVGWMLISSVNGASVASALPGINCSVADGYSALTCTLRLQDFGSKIRELVDNDRESDEFIKSCDAIDTCLNSLRNCKEYSENLTIRAGDMVKAYCDVVNYLSHDFSSCGSKLEANKSECYEKWEPFLDGSELKDKKKMEESCENFFGKDECLKNEIIENCSQDEWEQLRDVSLNQDLKFSQSLDNFQHFIQLDENLMKQCNLKKMLEFKSSEYNV</sequence>
<dbReference type="Pfam" id="PF01579">
    <property type="entry name" value="DUF19"/>
    <property type="match status" value="1"/>
</dbReference>
<dbReference type="HOGENOM" id="CLU_078890_1_0_1"/>
<gene>
    <name evidence="3" type="ORF">CRE_05795</name>
</gene>
<name>E3M049_CAERE</name>
<reference evidence="3" key="1">
    <citation type="submission" date="2007-07" db="EMBL/GenBank/DDBJ databases">
        <title>PCAP assembly of the Caenorhabditis remanei genome.</title>
        <authorList>
            <consortium name="The Caenorhabditis remanei Sequencing Consortium"/>
            <person name="Wilson R.K."/>
        </authorList>
    </citation>
    <scope>NUCLEOTIDE SEQUENCE [LARGE SCALE GENOMIC DNA]</scope>
    <source>
        <strain evidence="3">PB4641</strain>
    </source>
</reference>
<dbReference type="eggNOG" id="ENOG502TI9I">
    <property type="taxonomic scope" value="Eukaryota"/>
</dbReference>
<evidence type="ECO:0000313" key="4">
    <source>
        <dbReference type="Proteomes" id="UP000008281"/>
    </source>
</evidence>
<feature type="signal peptide" evidence="1">
    <location>
        <begin position="1"/>
        <end position="20"/>
    </location>
</feature>
<dbReference type="InParanoid" id="E3M049"/>
<dbReference type="AlphaFoldDB" id="E3M049"/>
<dbReference type="PANTHER" id="PTHR21453:SF28">
    <property type="entry name" value="DUF19 DOMAIN-CONTAINING PROTEIN-RELATED"/>
    <property type="match status" value="1"/>
</dbReference>
<dbReference type="InterPro" id="IPR002542">
    <property type="entry name" value="T20D4.11-like_dom"/>
</dbReference>
<feature type="domain" description="T20D4.11-like" evidence="2">
    <location>
        <begin position="32"/>
        <end position="179"/>
    </location>
</feature>
<dbReference type="PANTHER" id="PTHR21453">
    <property type="entry name" value="DUF19 DOMAIN-CONTAINING PROTEIN-RELATED-RELATED"/>
    <property type="match status" value="1"/>
</dbReference>
<keyword evidence="1" id="KW-0732">Signal</keyword>
<evidence type="ECO:0000313" key="3">
    <source>
        <dbReference type="EMBL" id="EFO87703.1"/>
    </source>
</evidence>
<dbReference type="OMA" id="MKQCNLK"/>
<accession>E3M049</accession>
<dbReference type="Proteomes" id="UP000008281">
    <property type="component" value="Unassembled WGS sequence"/>
</dbReference>
<dbReference type="InterPro" id="IPR016638">
    <property type="entry name" value="UPF0376"/>
</dbReference>
<dbReference type="EMBL" id="DS268420">
    <property type="protein sequence ID" value="EFO87703.1"/>
    <property type="molecule type" value="Genomic_DNA"/>
</dbReference>
<proteinExistence type="predicted"/>
<dbReference type="OrthoDB" id="5804752at2759"/>
<organism evidence="4">
    <name type="scientific">Caenorhabditis remanei</name>
    <name type="common">Caenorhabditis vulgaris</name>
    <dbReference type="NCBI Taxonomy" id="31234"/>
    <lineage>
        <taxon>Eukaryota</taxon>
        <taxon>Metazoa</taxon>
        <taxon>Ecdysozoa</taxon>
        <taxon>Nematoda</taxon>
        <taxon>Chromadorea</taxon>
        <taxon>Rhabditida</taxon>
        <taxon>Rhabditina</taxon>
        <taxon>Rhabditomorpha</taxon>
        <taxon>Rhabditoidea</taxon>
        <taxon>Rhabditidae</taxon>
        <taxon>Peloderinae</taxon>
        <taxon>Caenorhabditis</taxon>
    </lineage>
</organism>
<protein>
    <recommendedName>
        <fullName evidence="2">T20D4.11-like domain-containing protein</fullName>
    </recommendedName>
</protein>
<keyword evidence="4" id="KW-1185">Reference proteome</keyword>
<evidence type="ECO:0000256" key="1">
    <source>
        <dbReference type="SAM" id="SignalP"/>
    </source>
</evidence>
<evidence type="ECO:0000259" key="2">
    <source>
        <dbReference type="Pfam" id="PF01579"/>
    </source>
</evidence>